<evidence type="ECO:0000256" key="8">
    <source>
        <dbReference type="ARBA" id="ARBA00023012"/>
    </source>
</evidence>
<dbReference type="Gene3D" id="1.10.10.60">
    <property type="entry name" value="Homeodomain-like"/>
    <property type="match status" value="1"/>
</dbReference>
<feature type="domain" description="Response regulatory" evidence="15">
    <location>
        <begin position="1083"/>
        <end position="1198"/>
    </location>
</feature>
<dbReference type="SUPFAM" id="SSF55874">
    <property type="entry name" value="ATPase domain of HSP90 chaperone/DNA topoisomerase II/histidine kinase"/>
    <property type="match status" value="1"/>
</dbReference>
<dbReference type="CDD" id="cd00082">
    <property type="entry name" value="HisKA"/>
    <property type="match status" value="1"/>
</dbReference>
<dbReference type="Proteomes" id="UP000095657">
    <property type="component" value="Unassembled WGS sequence"/>
</dbReference>
<evidence type="ECO:0000259" key="13">
    <source>
        <dbReference type="PROSITE" id="PS01124"/>
    </source>
</evidence>
<dbReference type="InterPro" id="IPR011006">
    <property type="entry name" value="CheY-like_superfamily"/>
</dbReference>
<dbReference type="FunFam" id="3.40.50.2300:FF:000138">
    <property type="entry name" value="Two-component system sensor histidine kinase/response regulator"/>
    <property type="match status" value="1"/>
</dbReference>
<evidence type="ECO:0000256" key="2">
    <source>
        <dbReference type="ARBA" id="ARBA00012438"/>
    </source>
</evidence>
<dbReference type="CDD" id="cd00075">
    <property type="entry name" value="HATPase"/>
    <property type="match status" value="1"/>
</dbReference>
<dbReference type="InterPro" id="IPR015943">
    <property type="entry name" value="WD40/YVTN_repeat-like_dom_sf"/>
</dbReference>
<dbReference type="Pfam" id="PF07495">
    <property type="entry name" value="Y_Y_Y"/>
    <property type="match status" value="1"/>
</dbReference>
<evidence type="ECO:0000256" key="6">
    <source>
        <dbReference type="ARBA" id="ARBA00022777"/>
    </source>
</evidence>
<dbReference type="Pfam" id="PF00072">
    <property type="entry name" value="Response_reg"/>
    <property type="match status" value="1"/>
</dbReference>
<protein>
    <recommendedName>
        <fullName evidence="2">histidine kinase</fullName>
        <ecNumber evidence="2">2.7.13.3</ecNumber>
    </recommendedName>
</protein>
<dbReference type="SMART" id="SM00448">
    <property type="entry name" value="REC"/>
    <property type="match status" value="1"/>
</dbReference>
<dbReference type="Gene3D" id="3.30.565.10">
    <property type="entry name" value="Histidine kinase-like ATPase, C-terminal domain"/>
    <property type="match status" value="1"/>
</dbReference>
<dbReference type="PRINTS" id="PR00344">
    <property type="entry name" value="BCTRLSENSOR"/>
</dbReference>
<evidence type="ECO:0000256" key="12">
    <source>
        <dbReference type="PROSITE-ProRule" id="PRU00169"/>
    </source>
</evidence>
<gene>
    <name evidence="16" type="primary">evgS_2</name>
    <name evidence="16" type="ORF">ERS852494_00345</name>
</gene>
<dbReference type="InterPro" id="IPR005467">
    <property type="entry name" value="His_kinase_dom"/>
</dbReference>
<evidence type="ECO:0000256" key="3">
    <source>
        <dbReference type="ARBA" id="ARBA00022553"/>
    </source>
</evidence>
<dbReference type="SUPFAM" id="SSF50998">
    <property type="entry name" value="Quinoprotein alcohol dehydrogenase-like"/>
    <property type="match status" value="1"/>
</dbReference>
<dbReference type="STRING" id="47678.ERS852494_00345"/>
<dbReference type="Gene3D" id="2.130.10.10">
    <property type="entry name" value="YVTN repeat-like/Quinoprotein amine dehydrogenase"/>
    <property type="match status" value="2"/>
</dbReference>
<evidence type="ECO:0000313" key="17">
    <source>
        <dbReference type="Proteomes" id="UP000095657"/>
    </source>
</evidence>
<keyword evidence="9" id="KW-0805">Transcription regulation</keyword>
<dbReference type="FunFam" id="3.30.565.10:FF:000037">
    <property type="entry name" value="Hybrid sensor histidine kinase/response regulator"/>
    <property type="match status" value="1"/>
</dbReference>
<dbReference type="GO" id="GO:0000155">
    <property type="term" value="F:phosphorelay sensor kinase activity"/>
    <property type="evidence" value="ECO:0007669"/>
    <property type="project" value="InterPro"/>
</dbReference>
<dbReference type="Gene3D" id="2.60.40.10">
    <property type="entry name" value="Immunoglobulins"/>
    <property type="match status" value="1"/>
</dbReference>
<dbReference type="SMART" id="SM00387">
    <property type="entry name" value="HATPase_c"/>
    <property type="match status" value="1"/>
</dbReference>
<dbReference type="PROSITE" id="PS00041">
    <property type="entry name" value="HTH_ARAC_FAMILY_1"/>
    <property type="match status" value="1"/>
</dbReference>
<comment type="catalytic activity">
    <reaction evidence="1">
        <text>ATP + protein L-histidine = ADP + protein N-phospho-L-histidine.</text>
        <dbReference type="EC" id="2.7.13.3"/>
    </reaction>
</comment>
<keyword evidence="11" id="KW-0804">Transcription</keyword>
<dbReference type="PROSITE" id="PS01124">
    <property type="entry name" value="HTH_ARAC_FAMILY_2"/>
    <property type="match status" value="1"/>
</dbReference>
<dbReference type="Gene3D" id="3.40.50.2300">
    <property type="match status" value="1"/>
</dbReference>
<dbReference type="InterPro" id="IPR011123">
    <property type="entry name" value="Y_Y_Y"/>
</dbReference>
<dbReference type="GO" id="GO:0003700">
    <property type="term" value="F:DNA-binding transcription factor activity"/>
    <property type="evidence" value="ECO:0007669"/>
    <property type="project" value="InterPro"/>
</dbReference>
<dbReference type="GO" id="GO:0043565">
    <property type="term" value="F:sequence-specific DNA binding"/>
    <property type="evidence" value="ECO:0007669"/>
    <property type="project" value="InterPro"/>
</dbReference>
<dbReference type="SUPFAM" id="SSF47384">
    <property type="entry name" value="Homodimeric domain of signal transducing histidine kinase"/>
    <property type="match status" value="1"/>
</dbReference>
<name>A0A174GJK3_9BACE</name>
<dbReference type="InterPro" id="IPR003661">
    <property type="entry name" value="HisK_dim/P_dom"/>
</dbReference>
<reference evidence="16 17" key="1">
    <citation type="submission" date="2015-09" db="EMBL/GenBank/DDBJ databases">
        <authorList>
            <consortium name="Pathogen Informatics"/>
        </authorList>
    </citation>
    <scope>NUCLEOTIDE SEQUENCE [LARGE SCALE GENOMIC DNA]</scope>
    <source>
        <strain evidence="16 17">2789STDY5834880</strain>
    </source>
</reference>
<keyword evidence="3 12" id="KW-0597">Phosphoprotein</keyword>
<feature type="modified residue" description="4-aspartylphosphate" evidence="12">
    <location>
        <position position="1131"/>
    </location>
</feature>
<evidence type="ECO:0000256" key="5">
    <source>
        <dbReference type="ARBA" id="ARBA00022741"/>
    </source>
</evidence>
<dbReference type="PANTHER" id="PTHR43547:SF2">
    <property type="entry name" value="HYBRID SIGNAL TRANSDUCTION HISTIDINE KINASE C"/>
    <property type="match status" value="1"/>
</dbReference>
<keyword evidence="4 16" id="KW-0808">Transferase</keyword>
<dbReference type="InterPro" id="IPR001789">
    <property type="entry name" value="Sig_transdc_resp-reg_receiver"/>
</dbReference>
<dbReference type="InterPro" id="IPR011110">
    <property type="entry name" value="Reg_prop"/>
</dbReference>
<evidence type="ECO:0000259" key="14">
    <source>
        <dbReference type="PROSITE" id="PS50109"/>
    </source>
</evidence>
<dbReference type="Pfam" id="PF02518">
    <property type="entry name" value="HATPase_c"/>
    <property type="match status" value="1"/>
</dbReference>
<dbReference type="EMBL" id="CZAI01000001">
    <property type="protein sequence ID" value="CUO62181.1"/>
    <property type="molecule type" value="Genomic_DNA"/>
</dbReference>
<accession>A0A174GJK3</accession>
<dbReference type="InterPro" id="IPR018060">
    <property type="entry name" value="HTH_AraC"/>
</dbReference>
<dbReference type="InterPro" id="IPR018062">
    <property type="entry name" value="HTH_AraC-typ_CS"/>
</dbReference>
<dbReference type="InterPro" id="IPR004358">
    <property type="entry name" value="Sig_transdc_His_kin-like_C"/>
</dbReference>
<dbReference type="SMART" id="SM00342">
    <property type="entry name" value="HTH_ARAC"/>
    <property type="match status" value="1"/>
</dbReference>
<dbReference type="PROSITE" id="PS50109">
    <property type="entry name" value="HIS_KIN"/>
    <property type="match status" value="1"/>
</dbReference>
<dbReference type="EC" id="2.7.13.3" evidence="2"/>
<dbReference type="SMART" id="SM00388">
    <property type="entry name" value="HisKA"/>
    <property type="match status" value="1"/>
</dbReference>
<evidence type="ECO:0000256" key="4">
    <source>
        <dbReference type="ARBA" id="ARBA00022679"/>
    </source>
</evidence>
<evidence type="ECO:0000256" key="9">
    <source>
        <dbReference type="ARBA" id="ARBA00023015"/>
    </source>
</evidence>
<feature type="domain" description="Histidine kinase" evidence="14">
    <location>
        <begin position="818"/>
        <end position="1033"/>
    </location>
</feature>
<sequence length="1337" mass="152775">MVIINTLNLKIPAMKRKSLLCLFLIISVAIHGNIYFKHLGKSDGLSQISVLSICQDELDRMWFGTLEGLNCYDGNQMKTYKPSPDNKDYFGGNEISHIVSDKQGNLFFTSDGKLIRYDLHKDRFLSLPLRTQTLFAHNHTIWTAVNDSVFQWDREQETFRFVYQAPFHKTIIRLYVDANNSLWLGTRNGLYRTDNIHNPPSPVCVIPNINVLSLYRDSRGTMWVATFRNGMYKIENGISQQFTIQKEFGISSNDVRCFVEDNEGSIWLGTFNGLNKIDTLGHISYYQRGSKPGSLCHSSIFSLHKDRQGTIWVGTYYGGVNYFNPEVDIFHHYTESIGNENGLSFPFVGNMVEDKRGDVWICTEGGGLNCLERETGRFTHYLMDAKSAHGPFYNLKCITYDAANDQLYIGTHKQGGLCFDIPSKKVVFHSKAFGNTWTKVTFRNEKIYLLTGEGMFVKEGKGNFQKLFPQIPEANTEGSNFLIDSQNYLWITHWRRIVRINMNNPQEKYIYQYGEKGLGNYYVQSMAESHDGTLYFGTSGSGIYRFDGKKEQFTACTDIDADYCYNMDITTKGYLAISNDHGLLIYHPQTKEKQLIDVESLHLSAINEGCGLLICRNGETFVGGIEGMSSFMNSSLQKIAPNYNLYFSSLVVNNRVISVGTDDGILKNALPFVRQIELNHKENNFSISFSSNNYVNNTDRKIYEYKLEGFSKEWSKTNGNTVVFTNIPPGKYKLVIREQQQSLLDEIHAIELPILIHHPWWNTWWMWILYLCTITVIGWNIFSEARSKMQLRASLAQEKLEKEKNEELIQAKLQFFANISHEFRTPLTLIIAQIEALLQVNSLSPFLRSRLTKIYRNTFQFKELISELLDFRKMERGKLHLNVCQMDLIPYLRQIHQDFTDQANLQNIQFIFHTEAENLLCWFDGRQLRKVLTNLLSNAFKHTPEKGKIELSITDKGDSIYIKVIDSGKGIPPKALPFIFDRFYQANENFSSPGSGIGLALSKGIVELHHGQIEVQSAINYGSIFTVILPKENLFKDDNDVTFIEATKAESATILAPFTETTETEECAETPEPISIGRTDKDCVLIVEDNEELLQLLTDLLSPLYRIVIAMNGKDGLQKAMEERPDLILSDVMMPEMDGIEMCSKIKTDFDLCHTPVVLLTALTSNDKKLEGLQCGADEYIGKPFNNKMLQARIANILRNRKLLKQKFSQKMTTSESPAEIEIQALALNPIDAKFLEQLEETVKAHLSDSEFDVGALAKEMALSRSAFYNKLKALSCMSPNEFIMNARLKYAAELLRNHPELQITEIAYQAGFSSLRYFRHCFKACFNQSPQEYRGK</sequence>
<dbReference type="GO" id="GO:0005524">
    <property type="term" value="F:ATP binding"/>
    <property type="evidence" value="ECO:0007669"/>
    <property type="project" value="UniProtKB-KW"/>
</dbReference>
<dbReference type="Gene3D" id="1.10.287.130">
    <property type="match status" value="1"/>
</dbReference>
<proteinExistence type="predicted"/>
<evidence type="ECO:0000256" key="7">
    <source>
        <dbReference type="ARBA" id="ARBA00022840"/>
    </source>
</evidence>
<dbReference type="InterPro" id="IPR013783">
    <property type="entry name" value="Ig-like_fold"/>
</dbReference>
<dbReference type="SUPFAM" id="SSF46689">
    <property type="entry name" value="Homeodomain-like"/>
    <property type="match status" value="1"/>
</dbReference>
<dbReference type="SUPFAM" id="SSF52172">
    <property type="entry name" value="CheY-like"/>
    <property type="match status" value="1"/>
</dbReference>
<dbReference type="Pfam" id="PF07494">
    <property type="entry name" value="Reg_prop"/>
    <property type="match status" value="3"/>
</dbReference>
<keyword evidence="6 16" id="KW-0418">Kinase</keyword>
<organism evidence="16 17">
    <name type="scientific">Bacteroides caccae</name>
    <dbReference type="NCBI Taxonomy" id="47678"/>
    <lineage>
        <taxon>Bacteria</taxon>
        <taxon>Pseudomonadati</taxon>
        <taxon>Bacteroidota</taxon>
        <taxon>Bacteroidia</taxon>
        <taxon>Bacteroidales</taxon>
        <taxon>Bacteroidaceae</taxon>
        <taxon>Bacteroides</taxon>
    </lineage>
</organism>
<feature type="domain" description="HTH araC/xylS-type" evidence="13">
    <location>
        <begin position="1237"/>
        <end position="1337"/>
    </location>
</feature>
<dbReference type="InterPro" id="IPR009057">
    <property type="entry name" value="Homeodomain-like_sf"/>
</dbReference>
<keyword evidence="8" id="KW-0902">Two-component regulatory system</keyword>
<keyword evidence="10" id="KW-0238">DNA-binding</keyword>
<evidence type="ECO:0000256" key="10">
    <source>
        <dbReference type="ARBA" id="ARBA00023125"/>
    </source>
</evidence>
<dbReference type="InterPro" id="IPR036890">
    <property type="entry name" value="HATPase_C_sf"/>
</dbReference>
<dbReference type="Pfam" id="PF12833">
    <property type="entry name" value="HTH_18"/>
    <property type="match status" value="1"/>
</dbReference>
<dbReference type="PANTHER" id="PTHR43547">
    <property type="entry name" value="TWO-COMPONENT HISTIDINE KINASE"/>
    <property type="match status" value="1"/>
</dbReference>
<keyword evidence="5" id="KW-0547">Nucleotide-binding</keyword>
<dbReference type="InterPro" id="IPR036097">
    <property type="entry name" value="HisK_dim/P_sf"/>
</dbReference>
<evidence type="ECO:0000256" key="1">
    <source>
        <dbReference type="ARBA" id="ARBA00000085"/>
    </source>
</evidence>
<dbReference type="Pfam" id="PF00512">
    <property type="entry name" value="HisKA"/>
    <property type="match status" value="1"/>
</dbReference>
<evidence type="ECO:0000313" key="16">
    <source>
        <dbReference type="EMBL" id="CUO62181.1"/>
    </source>
</evidence>
<dbReference type="PROSITE" id="PS50110">
    <property type="entry name" value="RESPONSE_REGULATORY"/>
    <property type="match status" value="1"/>
</dbReference>
<evidence type="ECO:0000259" key="15">
    <source>
        <dbReference type="PROSITE" id="PS50110"/>
    </source>
</evidence>
<dbReference type="InterPro" id="IPR003594">
    <property type="entry name" value="HATPase_dom"/>
</dbReference>
<evidence type="ECO:0000256" key="11">
    <source>
        <dbReference type="ARBA" id="ARBA00023163"/>
    </source>
</evidence>
<keyword evidence="7" id="KW-0067">ATP-binding</keyword>
<dbReference type="SUPFAM" id="SSF63829">
    <property type="entry name" value="Calcium-dependent phosphotriesterase"/>
    <property type="match status" value="1"/>
</dbReference>
<dbReference type="InterPro" id="IPR011047">
    <property type="entry name" value="Quinoprotein_ADH-like_sf"/>
</dbReference>